<organism evidence="4 5">
    <name type="scientific">Etheostoma spectabile</name>
    <name type="common">orangethroat darter</name>
    <dbReference type="NCBI Taxonomy" id="54343"/>
    <lineage>
        <taxon>Eukaryota</taxon>
        <taxon>Metazoa</taxon>
        <taxon>Chordata</taxon>
        <taxon>Craniata</taxon>
        <taxon>Vertebrata</taxon>
        <taxon>Euteleostomi</taxon>
        <taxon>Actinopterygii</taxon>
        <taxon>Neopterygii</taxon>
        <taxon>Teleostei</taxon>
        <taxon>Neoteleostei</taxon>
        <taxon>Acanthomorphata</taxon>
        <taxon>Eupercaria</taxon>
        <taxon>Perciformes</taxon>
        <taxon>Percoidei</taxon>
        <taxon>Percidae</taxon>
        <taxon>Etheostomatinae</taxon>
        <taxon>Etheostoma</taxon>
    </lineage>
</organism>
<comment type="caution">
    <text evidence="4">The sequence shown here is derived from an EMBL/GenBank/DDBJ whole genome shotgun (WGS) entry which is preliminary data.</text>
</comment>
<protein>
    <recommendedName>
        <fullName evidence="6">Protein BCCIP homolog</fullName>
    </recommendedName>
</protein>
<name>A0A5J5CNB8_9PERO</name>
<feature type="region of interest" description="Disordered" evidence="3">
    <location>
        <begin position="1"/>
        <end position="45"/>
    </location>
</feature>
<dbReference type="Proteomes" id="UP000327493">
    <property type="component" value="Chromosome 21"/>
</dbReference>
<dbReference type="InterPro" id="IPR025602">
    <property type="entry name" value="BCP1_family"/>
</dbReference>
<dbReference type="Pfam" id="PF13862">
    <property type="entry name" value="BCCIP"/>
    <property type="match status" value="1"/>
</dbReference>
<dbReference type="AlphaFoldDB" id="A0A5J5CNB8"/>
<evidence type="ECO:0000256" key="1">
    <source>
        <dbReference type="ARBA" id="ARBA00004647"/>
    </source>
</evidence>
<accession>A0A5J5CNB8</accession>
<keyword evidence="5" id="KW-1185">Reference proteome</keyword>
<feature type="non-terminal residue" evidence="4">
    <location>
        <position position="398"/>
    </location>
</feature>
<gene>
    <name evidence="4" type="ORF">FQN60_003002</name>
</gene>
<comment type="subcellular location">
    <subcellularLocation>
        <location evidence="1">Cytoplasm</location>
        <location evidence="1">Cytoskeleton</location>
        <location evidence="1">Spindle pole</location>
    </subcellularLocation>
</comment>
<evidence type="ECO:0000256" key="2">
    <source>
        <dbReference type="ARBA" id="ARBA00006781"/>
    </source>
</evidence>
<dbReference type="PANTHER" id="PTHR13261:SF0">
    <property type="entry name" value="BRCA2 AND CDKN1A-INTERACTING PROTEIN"/>
    <property type="match status" value="1"/>
</dbReference>
<evidence type="ECO:0000313" key="4">
    <source>
        <dbReference type="EMBL" id="KAA8581421.1"/>
    </source>
</evidence>
<dbReference type="PANTHER" id="PTHR13261">
    <property type="entry name" value="BRCA2 AND CDKN1A INTERACTING PROTEIN"/>
    <property type="match status" value="1"/>
</dbReference>
<reference evidence="4 5" key="1">
    <citation type="submission" date="2019-08" db="EMBL/GenBank/DDBJ databases">
        <title>A chromosome-level genome assembly, high-density linkage maps, and genome scans reveal the genomic architecture of hybrid incompatibilities underlying speciation via character displacement in darters (Percidae: Etheostominae).</title>
        <authorList>
            <person name="Moran R.L."/>
            <person name="Catchen J.M."/>
            <person name="Fuller R.C."/>
        </authorList>
    </citation>
    <scope>NUCLEOTIDE SEQUENCE [LARGE SCALE GENOMIC DNA]</scope>
    <source>
        <strain evidence="4">EspeVRDwgs_2016</strain>
        <tissue evidence="4">Muscle</tissue>
    </source>
</reference>
<evidence type="ECO:0008006" key="6">
    <source>
        <dbReference type="Google" id="ProtNLM"/>
    </source>
</evidence>
<dbReference type="GO" id="GO:0005634">
    <property type="term" value="C:nucleus"/>
    <property type="evidence" value="ECO:0007669"/>
    <property type="project" value="TreeGrafter"/>
</dbReference>
<comment type="similarity">
    <text evidence="2">Belongs to the BCP1 family.</text>
</comment>
<dbReference type="EMBL" id="VOFY01000021">
    <property type="protein sequence ID" value="KAA8581421.1"/>
    <property type="molecule type" value="Genomic_DNA"/>
</dbReference>
<dbReference type="GO" id="GO:0000922">
    <property type="term" value="C:spindle pole"/>
    <property type="evidence" value="ECO:0007669"/>
    <property type="project" value="UniProtKB-SubCell"/>
</dbReference>
<proteinExistence type="inferred from homology"/>
<evidence type="ECO:0000256" key="3">
    <source>
        <dbReference type="SAM" id="MobiDB-lite"/>
    </source>
</evidence>
<evidence type="ECO:0000313" key="5">
    <source>
        <dbReference type="Proteomes" id="UP000327493"/>
    </source>
</evidence>
<feature type="compositionally biased region" description="Acidic residues" evidence="3">
    <location>
        <begin position="15"/>
        <end position="45"/>
    </location>
</feature>
<sequence length="398" mass="44205">MASSAKRRAVGLGENPEESDNSSDENPEKDDDSGEEDSEDSEEEINEEVMVDFEAHAISVNDFNGVKKLLQQLFLKAHVNTSEMTDLIIQQNHVGSVIKQAEVPEDSDDDDPDEVFGFISMLNLTERKDVQCVEEVKELIVDQCEKNATHSVTEQLEQIFSDTSKPVGLLLSERFINVPPQIALPLHTQLQEEIAEAQRTNKPSGRCHYCLMISKTCKEASKSIPARGGAPKDEYMFINAEEEFFYEQAIMKFHYSVQEETDSCLSGRWSFDDVPMKPFRTVMLIPADRMPAIMAKLKEYLTVFHVYLHEEAGQQSPFDVEGVGFGSKGGLRDRKLDPVQSVGQLGSNGLSCLQGGMIQEIVLAPLFSGIVDVYEGEVIAFGVLELSVTLDCLVGHAS</sequence>